<gene>
    <name evidence="1" type="ORF">NE237_026275</name>
</gene>
<accession>A0A9Q0K0B8</accession>
<proteinExistence type="predicted"/>
<protein>
    <submittedName>
        <fullName evidence="1">Uncharacterized protein</fullName>
    </submittedName>
</protein>
<evidence type="ECO:0000313" key="2">
    <source>
        <dbReference type="Proteomes" id="UP001141806"/>
    </source>
</evidence>
<keyword evidence="2" id="KW-1185">Reference proteome</keyword>
<comment type="caution">
    <text evidence="1">The sequence shown here is derived from an EMBL/GenBank/DDBJ whole genome shotgun (WGS) entry which is preliminary data.</text>
</comment>
<sequence length="493" mass="53165">MRAIGFLGNRRSGRGWRQEFLGSSKPDRDQGRESGGLMLGRVRSLSHVVHVVGFWPDFSRRSSATEVGVVSGTVEFWLFVVPSTESFVAAVHRRKLPVIWEERCSARGDPAKWLRSETAVLSPSAGILTRDADCRAEGSLVQVKLLHALSSAGFSFGVGNDALHPPRLLHSQVSASSRSRPGGGDDTGRVIADRRLQREGNQGDCLHVGFGSTCIEGFTVEEIHAILHVRFFQLAVKRFLSSVGAELLATNPVANNDGGWVLCNMCLQRFFPLSHAGSEEVKWIGTSILHTGEDSGGRRHVAGGLRGEAQRRSLALVHATVHAKEGNREVGDQAMADGRLSVMQAALLSHVLTIPLSHVWCVQVAATFRLEGTNLSMGGYLNLGQLLGFLSMEPGSVPLKESAMMVELGKEGAITNRPASLDIRDCPARDDLACSTDLAGISVGAERPGTGEVLVKIVEAAQLHENGNVEIQATSANFFFSNPCACFKLKHDH</sequence>
<evidence type="ECO:0000313" key="1">
    <source>
        <dbReference type="EMBL" id="KAJ4959164.1"/>
    </source>
</evidence>
<dbReference type="AlphaFoldDB" id="A0A9Q0K0B8"/>
<dbReference type="EMBL" id="JAMYWD010000010">
    <property type="protein sequence ID" value="KAJ4959164.1"/>
    <property type="molecule type" value="Genomic_DNA"/>
</dbReference>
<organism evidence="1 2">
    <name type="scientific">Protea cynaroides</name>
    <dbReference type="NCBI Taxonomy" id="273540"/>
    <lineage>
        <taxon>Eukaryota</taxon>
        <taxon>Viridiplantae</taxon>
        <taxon>Streptophyta</taxon>
        <taxon>Embryophyta</taxon>
        <taxon>Tracheophyta</taxon>
        <taxon>Spermatophyta</taxon>
        <taxon>Magnoliopsida</taxon>
        <taxon>Proteales</taxon>
        <taxon>Proteaceae</taxon>
        <taxon>Protea</taxon>
    </lineage>
</organism>
<reference evidence="1" key="1">
    <citation type="journal article" date="2023" name="Plant J.">
        <title>The genome of the king protea, Protea cynaroides.</title>
        <authorList>
            <person name="Chang J."/>
            <person name="Duong T.A."/>
            <person name="Schoeman C."/>
            <person name="Ma X."/>
            <person name="Roodt D."/>
            <person name="Barker N."/>
            <person name="Li Z."/>
            <person name="Van de Peer Y."/>
            <person name="Mizrachi E."/>
        </authorList>
    </citation>
    <scope>NUCLEOTIDE SEQUENCE</scope>
    <source>
        <tissue evidence="1">Young leaves</tissue>
    </source>
</reference>
<name>A0A9Q0K0B8_9MAGN</name>
<dbReference type="Proteomes" id="UP001141806">
    <property type="component" value="Unassembled WGS sequence"/>
</dbReference>